<dbReference type="EMBL" id="JYDJ01000004">
    <property type="protein sequence ID" value="KRX50637.1"/>
    <property type="molecule type" value="Genomic_DNA"/>
</dbReference>
<name>A0A0V0UI50_9BILA</name>
<dbReference type="AlphaFoldDB" id="A0A0V0UI50"/>
<keyword evidence="2" id="KW-1185">Reference proteome</keyword>
<sequence>MKLGLFLTGAQTSRPTPSWGLKNLTIKIDLLMFFNDQCQFDCNAKKPKIIIFHNYPKGIKPTFDFEIAHYSFQY</sequence>
<protein>
    <submittedName>
        <fullName evidence="1">Uncharacterized protein</fullName>
    </submittedName>
</protein>
<proteinExistence type="predicted"/>
<comment type="caution">
    <text evidence="1">The sequence shown here is derived from an EMBL/GenBank/DDBJ whole genome shotgun (WGS) entry which is preliminary data.</text>
</comment>
<dbReference type="OrthoDB" id="5934426at2759"/>
<reference evidence="1 2" key="1">
    <citation type="submission" date="2015-01" db="EMBL/GenBank/DDBJ databases">
        <title>Evolution of Trichinella species and genotypes.</title>
        <authorList>
            <person name="Korhonen P.K."/>
            <person name="Edoardo P."/>
            <person name="Giuseppe L.R."/>
            <person name="Gasser R.B."/>
        </authorList>
    </citation>
    <scope>NUCLEOTIDE SEQUENCE [LARGE SCALE GENOMIC DNA]</scope>
    <source>
        <strain evidence="1">ISS417</strain>
    </source>
</reference>
<gene>
    <name evidence="1" type="ORF">T05_11076</name>
</gene>
<evidence type="ECO:0000313" key="2">
    <source>
        <dbReference type="Proteomes" id="UP000055048"/>
    </source>
</evidence>
<accession>A0A0V0UI50</accession>
<evidence type="ECO:0000313" key="1">
    <source>
        <dbReference type="EMBL" id="KRX50637.1"/>
    </source>
</evidence>
<organism evidence="1 2">
    <name type="scientific">Trichinella murrelli</name>
    <dbReference type="NCBI Taxonomy" id="144512"/>
    <lineage>
        <taxon>Eukaryota</taxon>
        <taxon>Metazoa</taxon>
        <taxon>Ecdysozoa</taxon>
        <taxon>Nematoda</taxon>
        <taxon>Enoplea</taxon>
        <taxon>Dorylaimia</taxon>
        <taxon>Trichinellida</taxon>
        <taxon>Trichinellidae</taxon>
        <taxon>Trichinella</taxon>
    </lineage>
</organism>
<dbReference type="Proteomes" id="UP000055048">
    <property type="component" value="Unassembled WGS sequence"/>
</dbReference>